<dbReference type="PANTHER" id="PTHR22974">
    <property type="entry name" value="MIXED LINEAGE PROTEIN KINASE"/>
    <property type="match status" value="1"/>
</dbReference>
<dbReference type="InterPro" id="IPR008271">
    <property type="entry name" value="Ser/Thr_kinase_AS"/>
</dbReference>
<dbReference type="EMBL" id="VRMN01000003">
    <property type="protein sequence ID" value="KAA8495991.1"/>
    <property type="molecule type" value="Genomic_DNA"/>
</dbReference>
<feature type="compositionally biased region" description="Polar residues" evidence="7">
    <location>
        <begin position="102"/>
        <end position="121"/>
    </location>
</feature>
<dbReference type="PROSITE" id="PS00107">
    <property type="entry name" value="PROTEIN_KINASE_ATP"/>
    <property type="match status" value="1"/>
</dbReference>
<keyword evidence="3 6" id="KW-0547">Nucleotide-binding</keyword>
<organism evidence="9 10">
    <name type="scientific">Porphyridium purpureum</name>
    <name type="common">Red alga</name>
    <name type="synonym">Porphyridium cruentum</name>
    <dbReference type="NCBI Taxonomy" id="35688"/>
    <lineage>
        <taxon>Eukaryota</taxon>
        <taxon>Rhodophyta</taxon>
        <taxon>Bangiophyceae</taxon>
        <taxon>Porphyridiales</taxon>
        <taxon>Porphyridiaceae</taxon>
        <taxon>Porphyridium</taxon>
    </lineage>
</organism>
<dbReference type="SMART" id="SM00777">
    <property type="entry name" value="Mad3_BUB1_I"/>
    <property type="match status" value="1"/>
</dbReference>
<dbReference type="Pfam" id="PF08311">
    <property type="entry name" value="Mad3_BUB1_I"/>
    <property type="match status" value="1"/>
</dbReference>
<dbReference type="GO" id="GO:0034501">
    <property type="term" value="P:protein localization to kinetochore"/>
    <property type="evidence" value="ECO:0007669"/>
    <property type="project" value="TreeGrafter"/>
</dbReference>
<dbReference type="Gene3D" id="3.30.200.20">
    <property type="entry name" value="Phosphorylase Kinase, domain 1"/>
    <property type="match status" value="1"/>
</dbReference>
<reference evidence="10" key="1">
    <citation type="journal article" date="2019" name="Nat. Commun.">
        <title>Expansion of phycobilisome linker gene families in mesophilic red algae.</title>
        <authorList>
            <person name="Lee J."/>
            <person name="Kim D."/>
            <person name="Bhattacharya D."/>
            <person name="Yoon H.S."/>
        </authorList>
    </citation>
    <scope>NUCLEOTIDE SEQUENCE [LARGE SCALE GENOMIC DNA]</scope>
    <source>
        <strain evidence="10">CCMP 1328</strain>
    </source>
</reference>
<evidence type="ECO:0000313" key="9">
    <source>
        <dbReference type="EMBL" id="KAA8495991.1"/>
    </source>
</evidence>
<evidence type="ECO:0000256" key="3">
    <source>
        <dbReference type="ARBA" id="ARBA00022741"/>
    </source>
</evidence>
<dbReference type="InterPro" id="IPR017441">
    <property type="entry name" value="Protein_kinase_ATP_BS"/>
</dbReference>
<dbReference type="InterPro" id="IPR000719">
    <property type="entry name" value="Prot_kinase_dom"/>
</dbReference>
<name>A0A5J4YWQ9_PORPP</name>
<proteinExistence type="predicted"/>
<dbReference type="GO" id="GO:0098813">
    <property type="term" value="P:nuclear chromosome segregation"/>
    <property type="evidence" value="ECO:0007669"/>
    <property type="project" value="UniProtKB-ARBA"/>
</dbReference>
<feature type="compositionally biased region" description="Basic and acidic residues" evidence="7">
    <location>
        <begin position="547"/>
        <end position="562"/>
    </location>
</feature>
<dbReference type="AlphaFoldDB" id="A0A5J4YWQ9"/>
<dbReference type="FunFam" id="1.10.510.10:FF:000224">
    <property type="entry name" value="serine/threonine-protein kinase mph1 isoform X1"/>
    <property type="match status" value="1"/>
</dbReference>
<dbReference type="GO" id="GO:0033316">
    <property type="term" value="P:meiotic spindle assembly checkpoint signaling"/>
    <property type="evidence" value="ECO:0007669"/>
    <property type="project" value="TreeGrafter"/>
</dbReference>
<dbReference type="InterPro" id="IPR011009">
    <property type="entry name" value="Kinase-like_dom_sf"/>
</dbReference>
<evidence type="ECO:0000256" key="6">
    <source>
        <dbReference type="PROSITE-ProRule" id="PRU10141"/>
    </source>
</evidence>
<dbReference type="GO" id="GO:0004674">
    <property type="term" value="F:protein serine/threonine kinase activity"/>
    <property type="evidence" value="ECO:0007669"/>
    <property type="project" value="UniProtKB-KW"/>
</dbReference>
<evidence type="ECO:0000256" key="5">
    <source>
        <dbReference type="ARBA" id="ARBA00022840"/>
    </source>
</evidence>
<gene>
    <name evidence="9" type="ORF">FVE85_2146</name>
</gene>
<evidence type="ECO:0000256" key="2">
    <source>
        <dbReference type="ARBA" id="ARBA00022679"/>
    </source>
</evidence>
<keyword evidence="5 6" id="KW-0067">ATP-binding</keyword>
<dbReference type="OMA" id="GHTHHET"/>
<evidence type="ECO:0000313" key="10">
    <source>
        <dbReference type="Proteomes" id="UP000324585"/>
    </source>
</evidence>
<dbReference type="GO" id="GO:0007094">
    <property type="term" value="P:mitotic spindle assembly checkpoint signaling"/>
    <property type="evidence" value="ECO:0007669"/>
    <property type="project" value="TreeGrafter"/>
</dbReference>
<evidence type="ECO:0000259" key="8">
    <source>
        <dbReference type="PROSITE" id="PS50011"/>
    </source>
</evidence>
<feature type="compositionally biased region" description="Low complexity" evidence="7">
    <location>
        <begin position="27"/>
        <end position="36"/>
    </location>
</feature>
<dbReference type="Pfam" id="PF00069">
    <property type="entry name" value="Pkinase"/>
    <property type="match status" value="1"/>
</dbReference>
<dbReference type="InterPro" id="IPR027084">
    <property type="entry name" value="Mps1_cat"/>
</dbReference>
<feature type="region of interest" description="Disordered" evidence="7">
    <location>
        <begin position="537"/>
        <end position="562"/>
    </location>
</feature>
<dbReference type="SMART" id="SM00220">
    <property type="entry name" value="S_TKc"/>
    <property type="match status" value="1"/>
</dbReference>
<dbReference type="CDD" id="cd14131">
    <property type="entry name" value="PKc_Mps1"/>
    <property type="match status" value="1"/>
</dbReference>
<evidence type="ECO:0000256" key="1">
    <source>
        <dbReference type="ARBA" id="ARBA00022527"/>
    </source>
</evidence>
<keyword evidence="10" id="KW-1185">Reference proteome</keyword>
<feature type="region of interest" description="Disordered" evidence="7">
    <location>
        <begin position="23"/>
        <end position="59"/>
    </location>
</feature>
<feature type="region of interest" description="Disordered" evidence="7">
    <location>
        <begin position="93"/>
        <end position="134"/>
    </location>
</feature>
<keyword evidence="1" id="KW-0723">Serine/threonine-protein kinase</keyword>
<dbReference type="FunFam" id="3.30.200.20:FF:000131">
    <property type="entry name" value="Dual specificity protein kinase TTK"/>
    <property type="match status" value="1"/>
</dbReference>
<dbReference type="PANTHER" id="PTHR22974:SF21">
    <property type="entry name" value="DUAL SPECIFICITY PROTEIN KINASE TTK"/>
    <property type="match status" value="1"/>
</dbReference>
<keyword evidence="2" id="KW-0808">Transferase</keyword>
<dbReference type="OrthoDB" id="20524at2759"/>
<dbReference type="Gene3D" id="1.10.510.10">
    <property type="entry name" value="Transferase(Phosphotransferase) domain 1"/>
    <property type="match status" value="1"/>
</dbReference>
<keyword evidence="4 9" id="KW-0418">Kinase</keyword>
<dbReference type="InterPro" id="IPR013212">
    <property type="entry name" value="Mad3/Bub1_I"/>
</dbReference>
<feature type="region of interest" description="Disordered" evidence="7">
    <location>
        <begin position="396"/>
        <end position="435"/>
    </location>
</feature>
<dbReference type="GO" id="GO:0004712">
    <property type="term" value="F:protein serine/threonine/tyrosine kinase activity"/>
    <property type="evidence" value="ECO:0007669"/>
    <property type="project" value="TreeGrafter"/>
</dbReference>
<evidence type="ECO:0000256" key="4">
    <source>
        <dbReference type="ARBA" id="ARBA00022777"/>
    </source>
</evidence>
<sequence length="956" mass="104767">MEGAGSGNISALRARILKLRQEHVADGSSSGLSSPGALPPTPEASQRQAPPQSVHAPHVPSRIQAMSSAHSPEKENMTPLLERTIKRRGNMVADRAPLADVQRQSHLTNTPESRSMPSAGTSVDGGDVSAASVSTSRDRELLAKCDNLLPHSAREDATALLELMRTVRDEPESVQAWFDLLSFLDERYCAAPASVNASALLRLYEQATLRLKMKGNRTRDEFVYIWLQFAKLQSEDATEEARETFKYMKVHRIGDKDSRVLNAWADVERKAGNAVKAEKLREEAASHFMPIAGNHTQTMSSTEATITATTASLLRTVEKGAFSGSSLEMGAQMQQPHERALSAHAGASAQVASKKLTITPSSTKLLRSGPARRVAPGACEADDAVLGYANGNVSRTERRDDVRASDASMAHTHAPKPSTRAPSQLGLGHSNSSLDAQHVRDNNRMESVASTYMEEPDVFRRSQPETDVLGAFETPQIRLNREELMPVNLQDQRHVRTHGATTAASSVHNGILYNQIYDASPVNASGGEQFPVRMTENFGSGSISDKPPPELEPVRSHLSGHDHRNAENDGIHAAFEVHRNAHADPSPAMVSLGFGDSVVEVCGVNYMRIELIGKGGSSKVYKVMAPDRKIYALKRVRVAKGDHEAIMNYANEISLLQKLKGKPNIVQLYESEVRASAGVIYLIMECGDIDLARLLARGRGKAVSSNFLRLYWQQMLEAVHTIHEERIIHGDLKPANFLLIEGSLKLIDFGIAKAFASDDTTNIVRDSQVGTPNYMSPEALLCAPEGASSWSGSESSASADRKYKLGRPSDIWSLGCILYQMVYGKTPFAHLSMIQKLHSITDPSHEIQFPPIRNKALLHVMRQCLQRDPRKRPTIPELLQHPFLMLDHGEGREREADAGLRKPEVSKEAIENVLSQLKSMNVDLNGLTQSEVLDELYARLSAGNQSSSDANADNHR</sequence>
<accession>A0A5J4YWQ9</accession>
<dbReference type="GO" id="GO:0000776">
    <property type="term" value="C:kinetochore"/>
    <property type="evidence" value="ECO:0007669"/>
    <property type="project" value="TreeGrafter"/>
</dbReference>
<dbReference type="PROSITE" id="PS50011">
    <property type="entry name" value="PROTEIN_KINASE_DOM"/>
    <property type="match status" value="1"/>
</dbReference>
<feature type="binding site" evidence="6">
    <location>
        <position position="640"/>
    </location>
    <ligand>
        <name>ATP</name>
        <dbReference type="ChEBI" id="CHEBI:30616"/>
    </ligand>
</feature>
<dbReference type="Gene3D" id="1.25.40.430">
    <property type="match status" value="1"/>
</dbReference>
<dbReference type="PROSITE" id="PS00108">
    <property type="entry name" value="PROTEIN_KINASE_ST"/>
    <property type="match status" value="1"/>
</dbReference>
<dbReference type="GO" id="GO:0005524">
    <property type="term" value="F:ATP binding"/>
    <property type="evidence" value="ECO:0007669"/>
    <property type="project" value="UniProtKB-UniRule"/>
</dbReference>
<evidence type="ECO:0000256" key="7">
    <source>
        <dbReference type="SAM" id="MobiDB-lite"/>
    </source>
</evidence>
<dbReference type="SUPFAM" id="SSF56112">
    <property type="entry name" value="Protein kinase-like (PK-like)"/>
    <property type="match status" value="1"/>
</dbReference>
<protein>
    <submittedName>
        <fullName evidence="9">Serine/threonine-protein kinase mph1</fullName>
    </submittedName>
</protein>
<dbReference type="Proteomes" id="UP000324585">
    <property type="component" value="Unassembled WGS sequence"/>
</dbReference>
<dbReference type="GO" id="GO:0005634">
    <property type="term" value="C:nucleus"/>
    <property type="evidence" value="ECO:0007669"/>
    <property type="project" value="TreeGrafter"/>
</dbReference>
<comment type="caution">
    <text evidence="9">The sequence shown here is derived from an EMBL/GenBank/DDBJ whole genome shotgun (WGS) entry which is preliminary data.</text>
</comment>
<feature type="domain" description="Protein kinase" evidence="8">
    <location>
        <begin position="606"/>
        <end position="884"/>
    </location>
</feature>